<dbReference type="InParanoid" id="A0A067PYC8"/>
<feature type="region of interest" description="Disordered" evidence="1">
    <location>
        <begin position="49"/>
        <end position="190"/>
    </location>
</feature>
<proteinExistence type="predicted"/>
<evidence type="ECO:0000313" key="2">
    <source>
        <dbReference type="EMBL" id="KDQ59823.1"/>
    </source>
</evidence>
<keyword evidence="3" id="KW-1185">Reference proteome</keyword>
<organism evidence="2 3">
    <name type="scientific">Jaapia argillacea MUCL 33604</name>
    <dbReference type="NCBI Taxonomy" id="933084"/>
    <lineage>
        <taxon>Eukaryota</taxon>
        <taxon>Fungi</taxon>
        <taxon>Dikarya</taxon>
        <taxon>Basidiomycota</taxon>
        <taxon>Agaricomycotina</taxon>
        <taxon>Agaricomycetes</taxon>
        <taxon>Agaricomycetidae</taxon>
        <taxon>Jaapiales</taxon>
        <taxon>Jaapiaceae</taxon>
        <taxon>Jaapia</taxon>
    </lineage>
</organism>
<gene>
    <name evidence="2" type="ORF">JAAARDRAFT_46436</name>
</gene>
<evidence type="ECO:0000313" key="3">
    <source>
        <dbReference type="Proteomes" id="UP000027265"/>
    </source>
</evidence>
<sequence length="257" mass="28274">MCVLKGIFRPEHPSHPPQNDPPCSRTCPNSIEEDHKNFALWQVISSDTGLTVPPPTQPFQDKYTDYKSFLGPTEPLGLEEEDHKKLPGWQVISPDADETVPPPRNTELEQSRVVTAQGSQHPETLTQRAPPPKADRHLNKILSPPRGMKPPPPPPPASDSSSHPTSPGPSRYPIPTVPMPGRPPPGQSVTYTIPTDHIEYPERGVFIPLANAPFGGRDVEMKSLATPEDAVLAGELVSRPNYHHCQLSPKNPPLIRF</sequence>
<dbReference type="EMBL" id="KL197715">
    <property type="protein sequence ID" value="KDQ59823.1"/>
    <property type="molecule type" value="Genomic_DNA"/>
</dbReference>
<evidence type="ECO:0000256" key="1">
    <source>
        <dbReference type="SAM" id="MobiDB-lite"/>
    </source>
</evidence>
<dbReference type="Proteomes" id="UP000027265">
    <property type="component" value="Unassembled WGS sequence"/>
</dbReference>
<dbReference type="HOGENOM" id="CLU_1082065_0_0_1"/>
<feature type="compositionally biased region" description="Pro residues" evidence="1">
    <location>
        <begin position="147"/>
        <end position="157"/>
    </location>
</feature>
<accession>A0A067PYC8</accession>
<feature type="compositionally biased region" description="Pro residues" evidence="1">
    <location>
        <begin position="166"/>
        <end position="186"/>
    </location>
</feature>
<feature type="compositionally biased region" description="Polar residues" evidence="1">
    <location>
        <begin position="112"/>
        <end position="127"/>
    </location>
</feature>
<protein>
    <submittedName>
        <fullName evidence="2">Uncharacterized protein</fullName>
    </submittedName>
</protein>
<feature type="region of interest" description="Disordered" evidence="1">
    <location>
        <begin position="1"/>
        <end position="30"/>
    </location>
</feature>
<name>A0A067PYC8_9AGAM</name>
<reference evidence="3" key="1">
    <citation type="journal article" date="2014" name="Proc. Natl. Acad. Sci. U.S.A.">
        <title>Extensive sampling of basidiomycete genomes demonstrates inadequacy of the white-rot/brown-rot paradigm for wood decay fungi.</title>
        <authorList>
            <person name="Riley R."/>
            <person name="Salamov A.A."/>
            <person name="Brown D.W."/>
            <person name="Nagy L.G."/>
            <person name="Floudas D."/>
            <person name="Held B.W."/>
            <person name="Levasseur A."/>
            <person name="Lombard V."/>
            <person name="Morin E."/>
            <person name="Otillar R."/>
            <person name="Lindquist E.A."/>
            <person name="Sun H."/>
            <person name="LaButti K.M."/>
            <person name="Schmutz J."/>
            <person name="Jabbour D."/>
            <person name="Luo H."/>
            <person name="Baker S.E."/>
            <person name="Pisabarro A.G."/>
            <person name="Walton J.D."/>
            <person name="Blanchette R.A."/>
            <person name="Henrissat B."/>
            <person name="Martin F."/>
            <person name="Cullen D."/>
            <person name="Hibbett D.S."/>
            <person name="Grigoriev I.V."/>
        </authorList>
    </citation>
    <scope>NUCLEOTIDE SEQUENCE [LARGE SCALE GENOMIC DNA]</scope>
    <source>
        <strain evidence="3">MUCL 33604</strain>
    </source>
</reference>
<dbReference type="AlphaFoldDB" id="A0A067PYC8"/>